<keyword evidence="2" id="KW-1185">Reference proteome</keyword>
<dbReference type="Pfam" id="PF26325">
    <property type="entry name" value="YhjD"/>
    <property type="match status" value="1"/>
</dbReference>
<comment type="caution">
    <text evidence="1">The sequence shown here is derived from an EMBL/GenBank/DDBJ whole genome shotgun (WGS) entry which is preliminary data.</text>
</comment>
<name>A0ABS2QBQ0_9BACL</name>
<organism evidence="1 2">
    <name type="scientific">Sporolactobacillus spathodeae</name>
    <dbReference type="NCBI Taxonomy" id="1465502"/>
    <lineage>
        <taxon>Bacteria</taxon>
        <taxon>Bacillati</taxon>
        <taxon>Bacillota</taxon>
        <taxon>Bacilli</taxon>
        <taxon>Bacillales</taxon>
        <taxon>Sporolactobacillaceae</taxon>
        <taxon>Sporolactobacillus</taxon>
    </lineage>
</organism>
<evidence type="ECO:0000313" key="1">
    <source>
        <dbReference type="EMBL" id="MBM7658845.1"/>
    </source>
</evidence>
<sequence>MDASQLTETENRIIQRYIFLPMIRLALERDRQIIAASTVKFRTYYLDWIDDAIHRVIHDLRITKDELFDHHIHMTRHNWLAYQAYTRGRVFDIVYQKSVAGDWIYERMDRYLSVAKASSSD</sequence>
<dbReference type="InterPro" id="IPR058600">
    <property type="entry name" value="YhjD-like"/>
</dbReference>
<dbReference type="EMBL" id="JAFBEV010000025">
    <property type="protein sequence ID" value="MBM7658845.1"/>
    <property type="molecule type" value="Genomic_DNA"/>
</dbReference>
<evidence type="ECO:0000313" key="2">
    <source>
        <dbReference type="Proteomes" id="UP000823201"/>
    </source>
</evidence>
<protein>
    <submittedName>
        <fullName evidence="1">Uncharacterized protein</fullName>
    </submittedName>
</protein>
<accession>A0ABS2QBQ0</accession>
<dbReference type="Proteomes" id="UP000823201">
    <property type="component" value="Unassembled WGS sequence"/>
</dbReference>
<dbReference type="RefSeq" id="WP_205007395.1">
    <property type="nucleotide sequence ID" value="NZ_CBCRXA010000024.1"/>
</dbReference>
<proteinExistence type="predicted"/>
<gene>
    <name evidence="1" type="ORF">JOC27_002308</name>
</gene>
<reference evidence="1 2" key="1">
    <citation type="submission" date="2021-01" db="EMBL/GenBank/DDBJ databases">
        <title>Genomic Encyclopedia of Type Strains, Phase IV (KMG-IV): sequencing the most valuable type-strain genomes for metagenomic binning, comparative biology and taxonomic classification.</title>
        <authorList>
            <person name="Goeker M."/>
        </authorList>
    </citation>
    <scope>NUCLEOTIDE SEQUENCE [LARGE SCALE GENOMIC DNA]</scope>
    <source>
        <strain evidence="1 2">DSM 100968</strain>
    </source>
</reference>